<name>V4ACF5_LOTGI</name>
<proteinExistence type="predicted"/>
<dbReference type="Proteomes" id="UP000030746">
    <property type="component" value="Unassembled WGS sequence"/>
</dbReference>
<dbReference type="RefSeq" id="XP_009056479.1">
    <property type="nucleotide sequence ID" value="XM_009058231.1"/>
</dbReference>
<accession>V4ACF5</accession>
<reference evidence="1 2" key="1">
    <citation type="journal article" date="2013" name="Nature">
        <title>Insights into bilaterian evolution from three spiralian genomes.</title>
        <authorList>
            <person name="Simakov O."/>
            <person name="Marletaz F."/>
            <person name="Cho S.J."/>
            <person name="Edsinger-Gonzales E."/>
            <person name="Havlak P."/>
            <person name="Hellsten U."/>
            <person name="Kuo D.H."/>
            <person name="Larsson T."/>
            <person name="Lv J."/>
            <person name="Arendt D."/>
            <person name="Savage R."/>
            <person name="Osoegawa K."/>
            <person name="de Jong P."/>
            <person name="Grimwood J."/>
            <person name="Chapman J.A."/>
            <person name="Shapiro H."/>
            <person name="Aerts A."/>
            <person name="Otillar R.P."/>
            <person name="Terry A.Y."/>
            <person name="Boore J.L."/>
            <person name="Grigoriev I.V."/>
            <person name="Lindberg D.R."/>
            <person name="Seaver E.C."/>
            <person name="Weisblat D.A."/>
            <person name="Putnam N.H."/>
            <person name="Rokhsar D.S."/>
        </authorList>
    </citation>
    <scope>NUCLEOTIDE SEQUENCE [LARGE SCALE GENOMIC DNA]</scope>
</reference>
<dbReference type="CTD" id="20238968"/>
<dbReference type="HOGENOM" id="CLU_837545_0_0_1"/>
<dbReference type="EMBL" id="KB202014">
    <property type="protein sequence ID" value="ESO92790.1"/>
    <property type="molecule type" value="Genomic_DNA"/>
</dbReference>
<evidence type="ECO:0000313" key="1">
    <source>
        <dbReference type="EMBL" id="ESO92790.1"/>
    </source>
</evidence>
<keyword evidence="2" id="KW-1185">Reference proteome</keyword>
<dbReference type="AlphaFoldDB" id="V4ACF5"/>
<evidence type="ECO:0000313" key="2">
    <source>
        <dbReference type="Proteomes" id="UP000030746"/>
    </source>
</evidence>
<organism evidence="1 2">
    <name type="scientific">Lottia gigantea</name>
    <name type="common">Giant owl limpet</name>
    <dbReference type="NCBI Taxonomy" id="225164"/>
    <lineage>
        <taxon>Eukaryota</taxon>
        <taxon>Metazoa</taxon>
        <taxon>Spiralia</taxon>
        <taxon>Lophotrochozoa</taxon>
        <taxon>Mollusca</taxon>
        <taxon>Gastropoda</taxon>
        <taxon>Patellogastropoda</taxon>
        <taxon>Lottioidea</taxon>
        <taxon>Lottiidae</taxon>
        <taxon>Lottia</taxon>
    </lineage>
</organism>
<sequence length="332" mass="37057">MVARHLLNKGDDVITVGLDDTTKAAGHRLFDIKTDSITITQASGEKRLLTTGYLENASHAGKAGAEAYNFNLQCLAILAGSSVDEIKSNIDFWMTDRAADCSKMLTILGIEPAKFLKCCAHLLLCIDHSIDKTFRDTEQITGFDKLINASKILHSTSYSLHTLGLIALAKLMSPSHASHSVSLHNQFKEWLAGRTSQPVQDVKQLEKDFLATVKMAKRLALLKKEELKKKRNEKMLKVLESCKTHIGSVTPTTINLLDRLTESQLITEICYIRLTICPDIHQKRRIKLPNGHFKFQTFSKAELKQTIITVIKPGNNVVENIDEIVKDALKSH</sequence>
<dbReference type="GeneID" id="20238968"/>
<dbReference type="OrthoDB" id="10156538at2759"/>
<dbReference type="KEGG" id="lgi:LOTGIDRAFT_162271"/>
<gene>
    <name evidence="1" type="ORF">LOTGIDRAFT_162271</name>
</gene>
<protein>
    <submittedName>
        <fullName evidence="1">Uncharacterized protein</fullName>
    </submittedName>
</protein>